<protein>
    <submittedName>
        <fullName evidence="1">Uncharacterized protein</fullName>
    </submittedName>
</protein>
<dbReference type="EMBL" id="UINC01002122">
    <property type="protein sequence ID" value="SUZ93150.1"/>
    <property type="molecule type" value="Genomic_DNA"/>
</dbReference>
<organism evidence="1">
    <name type="scientific">marine metagenome</name>
    <dbReference type="NCBI Taxonomy" id="408172"/>
    <lineage>
        <taxon>unclassified sequences</taxon>
        <taxon>metagenomes</taxon>
        <taxon>ecological metagenomes</taxon>
    </lineage>
</organism>
<gene>
    <name evidence="1" type="ORF">METZ01_LOCUS46004</name>
</gene>
<evidence type="ECO:0000313" key="1">
    <source>
        <dbReference type="EMBL" id="SUZ93150.1"/>
    </source>
</evidence>
<name>A0A381RMQ0_9ZZZZ</name>
<sequence>MALRYWISFSLALVLAGSVVVSAQDKVFETVAALEPLGRLALETGQGTVRLSSWDQPTVDIRARIEPPVGADADEGRRSVEGTTVEVRGSRRSVRVRSVYGAARSRVHYDIRAPREIDLDLVIKGADTTLGGFEGRLFLELYDGVLEAGDLTGTIVLDLDGVVLR</sequence>
<dbReference type="AlphaFoldDB" id="A0A381RMQ0"/>
<accession>A0A381RMQ0</accession>
<reference evidence="1" key="1">
    <citation type="submission" date="2018-05" db="EMBL/GenBank/DDBJ databases">
        <authorList>
            <person name="Lanie J.A."/>
            <person name="Ng W.-L."/>
            <person name="Kazmierczak K.M."/>
            <person name="Andrzejewski T.M."/>
            <person name="Davidsen T.M."/>
            <person name="Wayne K.J."/>
            <person name="Tettelin H."/>
            <person name="Glass J.I."/>
            <person name="Rusch D."/>
            <person name="Podicherti R."/>
            <person name="Tsui H.-C.T."/>
            <person name="Winkler M.E."/>
        </authorList>
    </citation>
    <scope>NUCLEOTIDE SEQUENCE</scope>
</reference>
<proteinExistence type="predicted"/>